<name>A0A9J6EP22_RHIMP</name>
<evidence type="ECO:0000313" key="2">
    <source>
        <dbReference type="Proteomes" id="UP000821866"/>
    </source>
</evidence>
<accession>A0A9J6EP22</accession>
<keyword evidence="2" id="KW-1185">Reference proteome</keyword>
<sequence>MFLLGYRLLHTSCRPALQCRALCLRASCPTHDTTFWRRESAIHKHQAIRRAASLLSHAVDSAPVQTVPPVLYFLYPILLFYTFRASLVTRPTDMCVSLNCLFNALFAIMNAAIPPPLFLQCPGVPPIPWRQWRPVLQVYIDAAARDAMLKHKKALLLNALGIERLSTYLCATKDEQQPGVDRPTKETTLSVYDAALALLNELFDPQLDAACQCAHFKALCQGPDQSAVEFIQEVRRVAKLCEFGAAGDILAFDQIVSGIVLPQLKINFF</sequence>
<proteinExistence type="predicted"/>
<reference evidence="1" key="2">
    <citation type="submission" date="2021-09" db="EMBL/GenBank/DDBJ databases">
        <authorList>
            <person name="Jia N."/>
            <person name="Wang J."/>
            <person name="Shi W."/>
            <person name="Du L."/>
            <person name="Sun Y."/>
            <person name="Zhan W."/>
            <person name="Jiang J."/>
            <person name="Wang Q."/>
            <person name="Zhang B."/>
            <person name="Ji P."/>
            <person name="Sakyi L.B."/>
            <person name="Cui X."/>
            <person name="Yuan T."/>
            <person name="Jiang B."/>
            <person name="Yang W."/>
            <person name="Lam T.T.-Y."/>
            <person name="Chang Q."/>
            <person name="Ding S."/>
            <person name="Wang X."/>
            <person name="Zhu J."/>
            <person name="Ruan X."/>
            <person name="Zhao L."/>
            <person name="Wei J."/>
            <person name="Que T."/>
            <person name="Du C."/>
            <person name="Cheng J."/>
            <person name="Dai P."/>
            <person name="Han X."/>
            <person name="Huang E."/>
            <person name="Gao Y."/>
            <person name="Liu J."/>
            <person name="Shao H."/>
            <person name="Ye R."/>
            <person name="Li L."/>
            <person name="Wei W."/>
            <person name="Wang X."/>
            <person name="Wang C."/>
            <person name="Huo Q."/>
            <person name="Li W."/>
            <person name="Guo W."/>
            <person name="Chen H."/>
            <person name="Chen S."/>
            <person name="Zhou L."/>
            <person name="Zhou L."/>
            <person name="Ni X."/>
            <person name="Tian J."/>
            <person name="Zhou Y."/>
            <person name="Sheng Y."/>
            <person name="Liu T."/>
            <person name="Pan Y."/>
            <person name="Xia L."/>
            <person name="Li J."/>
            <person name="Zhao F."/>
            <person name="Cao W."/>
        </authorList>
    </citation>
    <scope>NUCLEOTIDE SEQUENCE</scope>
    <source>
        <strain evidence="1">Rmic-2018</strain>
        <tissue evidence="1">Larvae</tissue>
    </source>
</reference>
<reference evidence="1" key="1">
    <citation type="journal article" date="2020" name="Cell">
        <title>Large-Scale Comparative Analyses of Tick Genomes Elucidate Their Genetic Diversity and Vector Capacities.</title>
        <authorList>
            <consortium name="Tick Genome and Microbiome Consortium (TIGMIC)"/>
            <person name="Jia N."/>
            <person name="Wang J."/>
            <person name="Shi W."/>
            <person name="Du L."/>
            <person name="Sun Y."/>
            <person name="Zhan W."/>
            <person name="Jiang J.F."/>
            <person name="Wang Q."/>
            <person name="Zhang B."/>
            <person name="Ji P."/>
            <person name="Bell-Sakyi L."/>
            <person name="Cui X.M."/>
            <person name="Yuan T.T."/>
            <person name="Jiang B.G."/>
            <person name="Yang W.F."/>
            <person name="Lam T.T."/>
            <person name="Chang Q.C."/>
            <person name="Ding S.J."/>
            <person name="Wang X.J."/>
            <person name="Zhu J.G."/>
            <person name="Ruan X.D."/>
            <person name="Zhao L."/>
            <person name="Wei J.T."/>
            <person name="Ye R.Z."/>
            <person name="Que T.C."/>
            <person name="Du C.H."/>
            <person name="Zhou Y.H."/>
            <person name="Cheng J.X."/>
            <person name="Dai P.F."/>
            <person name="Guo W.B."/>
            <person name="Han X.H."/>
            <person name="Huang E.J."/>
            <person name="Li L.F."/>
            <person name="Wei W."/>
            <person name="Gao Y.C."/>
            <person name="Liu J.Z."/>
            <person name="Shao H.Z."/>
            <person name="Wang X."/>
            <person name="Wang C.C."/>
            <person name="Yang T.C."/>
            <person name="Huo Q.B."/>
            <person name="Li W."/>
            <person name="Chen H.Y."/>
            <person name="Chen S.E."/>
            <person name="Zhou L.G."/>
            <person name="Ni X.B."/>
            <person name="Tian J.H."/>
            <person name="Sheng Y."/>
            <person name="Liu T."/>
            <person name="Pan Y.S."/>
            <person name="Xia L.Y."/>
            <person name="Li J."/>
            <person name="Zhao F."/>
            <person name="Cao W.C."/>
        </authorList>
    </citation>
    <scope>NUCLEOTIDE SEQUENCE</scope>
    <source>
        <strain evidence="1">Rmic-2018</strain>
    </source>
</reference>
<evidence type="ECO:0000313" key="1">
    <source>
        <dbReference type="EMBL" id="KAH8036169.1"/>
    </source>
</evidence>
<dbReference type="AlphaFoldDB" id="A0A9J6EP22"/>
<gene>
    <name evidence="1" type="ORF">HPB51_018583</name>
</gene>
<dbReference type="EMBL" id="JABSTU010000003">
    <property type="protein sequence ID" value="KAH8036169.1"/>
    <property type="molecule type" value="Genomic_DNA"/>
</dbReference>
<evidence type="ECO:0008006" key="3">
    <source>
        <dbReference type="Google" id="ProtNLM"/>
    </source>
</evidence>
<dbReference type="Proteomes" id="UP000821866">
    <property type="component" value="Chromosome 11"/>
</dbReference>
<protein>
    <recommendedName>
        <fullName evidence="3">Tick transposon</fullName>
    </recommendedName>
</protein>
<organism evidence="1 2">
    <name type="scientific">Rhipicephalus microplus</name>
    <name type="common">Cattle tick</name>
    <name type="synonym">Boophilus microplus</name>
    <dbReference type="NCBI Taxonomy" id="6941"/>
    <lineage>
        <taxon>Eukaryota</taxon>
        <taxon>Metazoa</taxon>
        <taxon>Ecdysozoa</taxon>
        <taxon>Arthropoda</taxon>
        <taxon>Chelicerata</taxon>
        <taxon>Arachnida</taxon>
        <taxon>Acari</taxon>
        <taxon>Parasitiformes</taxon>
        <taxon>Ixodida</taxon>
        <taxon>Ixodoidea</taxon>
        <taxon>Ixodidae</taxon>
        <taxon>Rhipicephalinae</taxon>
        <taxon>Rhipicephalus</taxon>
        <taxon>Boophilus</taxon>
    </lineage>
</organism>
<comment type="caution">
    <text evidence="1">The sequence shown here is derived from an EMBL/GenBank/DDBJ whole genome shotgun (WGS) entry which is preliminary data.</text>
</comment>